<protein>
    <submittedName>
        <fullName evidence="1">Uncharacterized protein</fullName>
    </submittedName>
</protein>
<organism evidence="1 2">
    <name type="scientific">Aquatica leii</name>
    <dbReference type="NCBI Taxonomy" id="1421715"/>
    <lineage>
        <taxon>Eukaryota</taxon>
        <taxon>Metazoa</taxon>
        <taxon>Ecdysozoa</taxon>
        <taxon>Arthropoda</taxon>
        <taxon>Hexapoda</taxon>
        <taxon>Insecta</taxon>
        <taxon>Pterygota</taxon>
        <taxon>Neoptera</taxon>
        <taxon>Endopterygota</taxon>
        <taxon>Coleoptera</taxon>
        <taxon>Polyphaga</taxon>
        <taxon>Elateriformia</taxon>
        <taxon>Elateroidea</taxon>
        <taxon>Lampyridae</taxon>
        <taxon>Luciolinae</taxon>
        <taxon>Aquatica</taxon>
    </lineage>
</organism>
<accession>A0AAN7SCS8</accession>
<evidence type="ECO:0000313" key="2">
    <source>
        <dbReference type="Proteomes" id="UP001353858"/>
    </source>
</evidence>
<comment type="caution">
    <text evidence="1">The sequence shown here is derived from an EMBL/GenBank/DDBJ whole genome shotgun (WGS) entry which is preliminary data.</text>
</comment>
<dbReference type="AlphaFoldDB" id="A0AAN7SCS8"/>
<sequence length="225" mass="26580">MPSRVLSQLNHIFEKIEDNIKEFGNLFCKYLLEIDHGYPLYFKQCCMKNYRTNTSDDEDIAEVLNNHILMMFLFHKHLIHSFTNVKTIINSLTISHILMEINPTDFFFLDCVMEKFLKKTNILNDDNAESIVVYFSYITHLVTSYTHVKNYTDICSARENYRSIKQWETLVDQLYLSKKHALSLKSVGAPSVSNHQLYKNGSDRSLQKRCLKKFIFKEKKKKKKT</sequence>
<gene>
    <name evidence="1" type="ORF">RN001_014282</name>
</gene>
<keyword evidence="2" id="KW-1185">Reference proteome</keyword>
<dbReference type="EMBL" id="JARPUR010000006">
    <property type="protein sequence ID" value="KAK4874922.1"/>
    <property type="molecule type" value="Genomic_DNA"/>
</dbReference>
<evidence type="ECO:0000313" key="1">
    <source>
        <dbReference type="EMBL" id="KAK4874922.1"/>
    </source>
</evidence>
<proteinExistence type="predicted"/>
<reference evidence="2" key="1">
    <citation type="submission" date="2023-01" db="EMBL/GenBank/DDBJ databases">
        <title>Key to firefly adult light organ development and bioluminescence: homeobox transcription factors regulate luciferase expression and transportation to peroxisome.</title>
        <authorList>
            <person name="Fu X."/>
        </authorList>
    </citation>
    <scope>NUCLEOTIDE SEQUENCE [LARGE SCALE GENOMIC DNA]</scope>
</reference>
<name>A0AAN7SCS8_9COLE</name>
<dbReference type="Proteomes" id="UP001353858">
    <property type="component" value="Unassembled WGS sequence"/>
</dbReference>